<protein>
    <submittedName>
        <fullName evidence="2">DUF1679 domain-containing protein</fullName>
    </submittedName>
</protein>
<dbReference type="InterPro" id="IPR011009">
    <property type="entry name" value="Kinase-like_dom_sf"/>
</dbReference>
<evidence type="ECO:0000313" key="3">
    <source>
        <dbReference type="Proteomes" id="UP001259340"/>
    </source>
</evidence>
<dbReference type="PANTHER" id="PTHR11012">
    <property type="entry name" value="PROTEIN KINASE-LIKE DOMAIN-CONTAINING"/>
    <property type="match status" value="1"/>
</dbReference>
<dbReference type="RefSeq" id="WP_108946563.1">
    <property type="nucleotide sequence ID" value="NZ_JAPMLA010000001.1"/>
</dbReference>
<dbReference type="AlphaFoldDB" id="A0AAW8NPF2"/>
<organism evidence="2 3">
    <name type="scientific">Shewanella fidelis</name>
    <dbReference type="NCBI Taxonomy" id="173509"/>
    <lineage>
        <taxon>Bacteria</taxon>
        <taxon>Pseudomonadati</taxon>
        <taxon>Pseudomonadota</taxon>
        <taxon>Gammaproteobacteria</taxon>
        <taxon>Alteromonadales</taxon>
        <taxon>Shewanellaceae</taxon>
        <taxon>Shewanella</taxon>
    </lineage>
</organism>
<reference evidence="2" key="1">
    <citation type="submission" date="2022-11" db="EMBL/GenBank/DDBJ databases">
        <title>Prophages regulate Shewanella fidelis motility and biofilm formation: implications for gut colonization dynamics in Ciona robusta.</title>
        <authorList>
            <person name="Natarajan O."/>
            <person name="Gibboney S.L."/>
            <person name="Young M.N."/>
            <person name="Lim S.J."/>
            <person name="Pluta N."/>
            <person name="Atkinson C.G.F."/>
            <person name="Leigh B.A."/>
            <person name="Liberti A."/>
            <person name="Kees E."/>
            <person name="Breitbart M."/>
            <person name="Gralnick J."/>
            <person name="Dishaw L.J."/>
        </authorList>
    </citation>
    <scope>NUCLEOTIDE SEQUENCE</scope>
    <source>
        <strain evidence="2">3313</strain>
    </source>
</reference>
<dbReference type="Pfam" id="PF02958">
    <property type="entry name" value="EcKL"/>
    <property type="match status" value="2"/>
</dbReference>
<dbReference type="SMART" id="SM00587">
    <property type="entry name" value="CHK"/>
    <property type="match status" value="1"/>
</dbReference>
<sequence length="344" mass="39430">MTIKDLESCVAKLISVNKCQKVQVLQSLWSDYGEISRFTTDESFSDPLGASNSFIVKVIRPPLEVKHPRGWSSDFSHQRKLRSYQIEANFYQSWAPLCDENCRVPSLIAKQTFVEKNQALSISMIAMTDLDAAGFSHRANQLSLTQTKVVLRWLAHFHAKFLNISKAEVCKQLWPIGSYWHLATRMQEFNLMPESKLKLFAHEIDKLLNNCKYMTVIHGDAKVANFCFSADFNHVAAVDFQYVGSGIGVKDVIYLLGSCLSEKQLMHNFDILMNVYFDYLQQAISFYQPEIDPIAVCNEWRNHTDLAWADFERFLVGWAAEHPKRNQFSQDITARAIAKISNIL</sequence>
<accession>A0AAW8NPF2</accession>
<proteinExistence type="predicted"/>
<dbReference type="PANTHER" id="PTHR11012:SF30">
    <property type="entry name" value="PROTEIN KINASE-LIKE DOMAIN-CONTAINING"/>
    <property type="match status" value="1"/>
</dbReference>
<dbReference type="Gene3D" id="3.90.1200.10">
    <property type="match status" value="1"/>
</dbReference>
<name>A0AAW8NPF2_9GAMM</name>
<dbReference type="EMBL" id="JAPMLE010000001">
    <property type="protein sequence ID" value="MDR8523788.1"/>
    <property type="molecule type" value="Genomic_DNA"/>
</dbReference>
<comment type="caution">
    <text evidence="2">The sequence shown here is derived from an EMBL/GenBank/DDBJ whole genome shotgun (WGS) entry which is preliminary data.</text>
</comment>
<evidence type="ECO:0000313" key="2">
    <source>
        <dbReference type="EMBL" id="MDR8523788.1"/>
    </source>
</evidence>
<dbReference type="SUPFAM" id="SSF56112">
    <property type="entry name" value="Protein kinase-like (PK-like)"/>
    <property type="match status" value="1"/>
</dbReference>
<gene>
    <name evidence="2" type="ORF">OS133_08880</name>
</gene>
<dbReference type="InterPro" id="IPR015897">
    <property type="entry name" value="CHK_kinase-like"/>
</dbReference>
<feature type="domain" description="CHK kinase-like" evidence="1">
    <location>
        <begin position="125"/>
        <end position="286"/>
    </location>
</feature>
<dbReference type="Proteomes" id="UP001259340">
    <property type="component" value="Unassembled WGS sequence"/>
</dbReference>
<evidence type="ECO:0000259" key="1">
    <source>
        <dbReference type="SMART" id="SM00587"/>
    </source>
</evidence>
<dbReference type="InterPro" id="IPR004119">
    <property type="entry name" value="EcKL"/>
</dbReference>